<evidence type="ECO:0000256" key="3">
    <source>
        <dbReference type="ARBA" id="ARBA00022729"/>
    </source>
</evidence>
<comment type="caution">
    <text evidence="5">The sequence shown here is derived from an EMBL/GenBank/DDBJ whole genome shotgun (WGS) entry which is preliminary data.</text>
</comment>
<keyword evidence="3" id="KW-0732">Signal</keyword>
<dbReference type="InterPro" id="IPR006059">
    <property type="entry name" value="SBP"/>
</dbReference>
<evidence type="ECO:0000256" key="1">
    <source>
        <dbReference type="ARBA" id="ARBA00008520"/>
    </source>
</evidence>
<dbReference type="Proteomes" id="UP001207626">
    <property type="component" value="Unassembled WGS sequence"/>
</dbReference>
<sequence length="465" mass="52323">MPNLKKTLVTILMIVISLLLLSQFSGSVPLFTESEHSQAEVAKHPPQSKKNETMKQLKVAVHLSPMSFIQLRKLNQSFIDETGIFVELVNTNDEQAAEQWPRELQMQESADIMLTDSSSVTRYAKKGWLLPMDSASNGSEASPDWLNERIKWNGYTWAVPAQLEPYVLVWNKDKLKPGTSLPSTWKDWEQLFASRESITPPSNGQQGPAASRGGESKGGDRAAVPPVEIPPAAQLPATWFAWHEQDEYALLSMLWRLGLLVPESSPASARQKDWVTTRTVNGSGAAGITWSQTVSELEPYRSHFKAWKKSASSGETWDLLKSGEIGFAVVPYSEAVLEVSDPLAIEPPGEVKLPAGLWVASRSYVIAAHSPNEAEARRWIDYMTRVTVQQDWYDTLSVLPVHEEAYIEPWKDILEWLPQHFLPYDANDSNLIKKAEPLETWMASVRRWMDGDMTIAQLNQAWLRK</sequence>
<feature type="compositionally biased region" description="Polar residues" evidence="4">
    <location>
        <begin position="197"/>
        <end position="208"/>
    </location>
</feature>
<dbReference type="EMBL" id="JAMDLW010000001">
    <property type="protein sequence ID" value="MCY9518119.1"/>
    <property type="molecule type" value="Genomic_DNA"/>
</dbReference>
<proteinExistence type="inferred from homology"/>
<evidence type="ECO:0000256" key="2">
    <source>
        <dbReference type="ARBA" id="ARBA00022448"/>
    </source>
</evidence>
<dbReference type="PANTHER" id="PTHR30061:SF50">
    <property type="entry name" value="MALTOSE_MALTODEXTRIN-BINDING PERIPLASMIC PROTEIN"/>
    <property type="match status" value="1"/>
</dbReference>
<dbReference type="SUPFAM" id="SSF53850">
    <property type="entry name" value="Periplasmic binding protein-like II"/>
    <property type="match status" value="1"/>
</dbReference>
<name>A0ABT4DL85_9BACL</name>
<gene>
    <name evidence="5" type="ORF">M5X09_00345</name>
</gene>
<reference evidence="5 6" key="1">
    <citation type="submission" date="2022-05" db="EMBL/GenBank/DDBJ databases">
        <title>Genome Sequencing of Bee-Associated Microbes.</title>
        <authorList>
            <person name="Dunlap C."/>
        </authorList>
    </citation>
    <scope>NUCLEOTIDE SEQUENCE [LARGE SCALE GENOMIC DNA]</scope>
    <source>
        <strain evidence="5 6">NRRL NRS-1438</strain>
    </source>
</reference>
<evidence type="ECO:0000256" key="4">
    <source>
        <dbReference type="SAM" id="MobiDB-lite"/>
    </source>
</evidence>
<dbReference type="Gene3D" id="3.40.190.10">
    <property type="entry name" value="Periplasmic binding protein-like II"/>
    <property type="match status" value="1"/>
</dbReference>
<dbReference type="Pfam" id="PF13416">
    <property type="entry name" value="SBP_bac_8"/>
    <property type="match status" value="1"/>
</dbReference>
<keyword evidence="2" id="KW-0813">Transport</keyword>
<keyword evidence="6" id="KW-1185">Reference proteome</keyword>
<comment type="similarity">
    <text evidence="1">Belongs to the bacterial solute-binding protein 1 family.</text>
</comment>
<feature type="region of interest" description="Disordered" evidence="4">
    <location>
        <begin position="197"/>
        <end position="227"/>
    </location>
</feature>
<evidence type="ECO:0000313" key="6">
    <source>
        <dbReference type="Proteomes" id="UP001207626"/>
    </source>
</evidence>
<organism evidence="5 6">
    <name type="scientific">Paenibacillus apiarius</name>
    <dbReference type="NCBI Taxonomy" id="46240"/>
    <lineage>
        <taxon>Bacteria</taxon>
        <taxon>Bacillati</taxon>
        <taxon>Bacillota</taxon>
        <taxon>Bacilli</taxon>
        <taxon>Bacillales</taxon>
        <taxon>Paenibacillaceae</taxon>
        <taxon>Paenibacillus</taxon>
    </lineage>
</organism>
<protein>
    <submittedName>
        <fullName evidence="5">Extracellular solute-binding protein</fullName>
    </submittedName>
</protein>
<evidence type="ECO:0000313" key="5">
    <source>
        <dbReference type="EMBL" id="MCY9518119.1"/>
    </source>
</evidence>
<dbReference type="PANTHER" id="PTHR30061">
    <property type="entry name" value="MALTOSE-BINDING PERIPLASMIC PROTEIN"/>
    <property type="match status" value="1"/>
</dbReference>
<dbReference type="RefSeq" id="WP_087432615.1">
    <property type="nucleotide sequence ID" value="NZ_JAMDLV010000009.1"/>
</dbReference>
<accession>A0ABT4DL85</accession>